<comment type="caution">
    <text evidence="1">The sequence shown here is derived from an EMBL/GenBank/DDBJ whole genome shotgun (WGS) entry which is preliminary data.</text>
</comment>
<organism evidence="1 2">
    <name type="scientific">Devosia ureilytica</name>
    <dbReference type="NCBI Taxonomy" id="2952754"/>
    <lineage>
        <taxon>Bacteria</taxon>
        <taxon>Pseudomonadati</taxon>
        <taxon>Pseudomonadota</taxon>
        <taxon>Alphaproteobacteria</taxon>
        <taxon>Hyphomicrobiales</taxon>
        <taxon>Devosiaceae</taxon>
        <taxon>Devosia</taxon>
    </lineage>
</organism>
<accession>A0A9Q4AMS6</accession>
<dbReference type="AlphaFoldDB" id="A0A9Q4AMS6"/>
<name>A0A9Q4AMS6_9HYPH</name>
<reference evidence="1" key="1">
    <citation type="submission" date="2022-06" db="EMBL/GenBank/DDBJ databases">
        <title>Devosia sp. XJ19-45 genome assembly.</title>
        <authorList>
            <person name="Li B."/>
            <person name="Cai M."/>
            <person name="Nie G."/>
            <person name="Li W."/>
        </authorList>
    </citation>
    <scope>NUCLEOTIDE SEQUENCE</scope>
    <source>
        <strain evidence="1">XJ19-45</strain>
    </source>
</reference>
<dbReference type="EMBL" id="JAMWDU010000003">
    <property type="protein sequence ID" value="MCP8887038.1"/>
    <property type="molecule type" value="Genomic_DNA"/>
</dbReference>
<evidence type="ECO:0000313" key="1">
    <source>
        <dbReference type="EMBL" id="MCP8887038.1"/>
    </source>
</evidence>
<gene>
    <name evidence="1" type="ORF">NF348_07980</name>
</gene>
<keyword evidence="2" id="KW-1185">Reference proteome</keyword>
<sequence length="79" mass="8694">MSKAKKDVETVSIVPSREDIERFSHLDTERKRVAAATAWAGMRAFQLEMGPGHAALDLIASELPAAYQRNWAKKLLAAA</sequence>
<proteinExistence type="predicted"/>
<protein>
    <submittedName>
        <fullName evidence="1">Uncharacterized protein</fullName>
    </submittedName>
</protein>
<dbReference type="RefSeq" id="WP_254674123.1">
    <property type="nucleotide sequence ID" value="NZ_JAMWDU010000003.1"/>
</dbReference>
<dbReference type="Proteomes" id="UP001060275">
    <property type="component" value="Unassembled WGS sequence"/>
</dbReference>
<evidence type="ECO:0000313" key="2">
    <source>
        <dbReference type="Proteomes" id="UP001060275"/>
    </source>
</evidence>